<dbReference type="PANTHER" id="PTHR43245:SF58">
    <property type="entry name" value="BLL5923 PROTEIN"/>
    <property type="match status" value="1"/>
</dbReference>
<protein>
    <submittedName>
        <fullName evidence="2">NAD-dependent epimerase/dehydratase family protein</fullName>
    </submittedName>
</protein>
<evidence type="ECO:0000313" key="3">
    <source>
        <dbReference type="Proteomes" id="UP001146670"/>
    </source>
</evidence>
<dbReference type="AlphaFoldDB" id="A0A9X3FRR6"/>
<dbReference type="SUPFAM" id="SSF51735">
    <property type="entry name" value="NAD(P)-binding Rossmann-fold domains"/>
    <property type="match status" value="1"/>
</dbReference>
<dbReference type="EMBL" id="JAPRFR010000001">
    <property type="protein sequence ID" value="MCZ0725470.1"/>
    <property type="molecule type" value="Genomic_DNA"/>
</dbReference>
<dbReference type="Proteomes" id="UP001146670">
    <property type="component" value="Unassembled WGS sequence"/>
</dbReference>
<evidence type="ECO:0000313" key="2">
    <source>
        <dbReference type="EMBL" id="MCZ0725470.1"/>
    </source>
</evidence>
<keyword evidence="3" id="KW-1185">Reference proteome</keyword>
<accession>A0A9X3FRR6</accession>
<evidence type="ECO:0000259" key="1">
    <source>
        <dbReference type="Pfam" id="PF01370"/>
    </source>
</evidence>
<proteinExistence type="predicted"/>
<dbReference type="InterPro" id="IPR050177">
    <property type="entry name" value="Lipid_A_modif_metabolic_enz"/>
</dbReference>
<feature type="domain" description="NAD-dependent epimerase/dehydratase" evidence="1">
    <location>
        <begin position="45"/>
        <end position="195"/>
    </location>
</feature>
<organism evidence="2 3">
    <name type="scientific">Aerococcus kribbianus</name>
    <dbReference type="NCBI Taxonomy" id="2999064"/>
    <lineage>
        <taxon>Bacteria</taxon>
        <taxon>Bacillati</taxon>
        <taxon>Bacillota</taxon>
        <taxon>Bacilli</taxon>
        <taxon>Lactobacillales</taxon>
        <taxon>Aerococcaceae</taxon>
        <taxon>Aerococcus</taxon>
    </lineage>
</organism>
<dbReference type="RefSeq" id="WP_268751788.1">
    <property type="nucleotide sequence ID" value="NZ_JAPRFQ010000001.1"/>
</dbReference>
<dbReference type="PANTHER" id="PTHR43245">
    <property type="entry name" value="BIFUNCTIONAL POLYMYXIN RESISTANCE PROTEIN ARNA"/>
    <property type="match status" value="1"/>
</dbReference>
<dbReference type="InterPro" id="IPR036291">
    <property type="entry name" value="NAD(P)-bd_dom_sf"/>
</dbReference>
<sequence length="281" mass="32364">MRKVLIVGEDSYIGQSFIQHCQNYDYPLDIREISSRDGAWEEEDFGHYDTIFHVAGIAHNSSDPSLEDLYYQVNRDLTINVAKKAKADGAKQFVFMSSMIVFGSQKSTITDEQATQPDNFYGDSKKQAEEGILSLADEHFKIAIMRPPMVYGKGSKGNYPRLANLAQKTPIFPDYDNARSMIHIDNLMECIYQVIIGQRSGYFHPQNKEYVKTSDLVRTIAHIHGKRVRATRLFNGMITPLRRVNTLNKVFGDLKYDHAMSQYDFDYQIRDFEESIRLTEM</sequence>
<dbReference type="Gene3D" id="3.40.50.720">
    <property type="entry name" value="NAD(P)-binding Rossmann-like Domain"/>
    <property type="match status" value="1"/>
</dbReference>
<dbReference type="InterPro" id="IPR001509">
    <property type="entry name" value="Epimerase_deHydtase"/>
</dbReference>
<gene>
    <name evidence="2" type="ORF">OW157_02670</name>
</gene>
<comment type="caution">
    <text evidence="2">The sequence shown here is derived from an EMBL/GenBank/DDBJ whole genome shotgun (WGS) entry which is preliminary data.</text>
</comment>
<name>A0A9X3FRR6_9LACT</name>
<reference evidence="2" key="1">
    <citation type="submission" date="2022-12" db="EMBL/GenBank/DDBJ databases">
        <title>Description and comparative metabolic analysis of Aerococcus sp. nov., isolated from the feces of a pig.</title>
        <authorList>
            <person name="Chang Y.-H."/>
        </authorList>
    </citation>
    <scope>NUCLEOTIDE SEQUENCE</scope>
    <source>
        <strain evidence="2">YH-aer222</strain>
    </source>
</reference>
<dbReference type="Pfam" id="PF01370">
    <property type="entry name" value="Epimerase"/>
    <property type="match status" value="1"/>
</dbReference>